<dbReference type="Proteomes" id="UP000199062">
    <property type="component" value="Unassembled WGS sequence"/>
</dbReference>
<reference evidence="1 2" key="1">
    <citation type="submission" date="2016-10" db="EMBL/GenBank/DDBJ databases">
        <authorList>
            <person name="de Groot N.N."/>
        </authorList>
    </citation>
    <scope>NUCLEOTIDE SEQUENCE [LARGE SCALE GENOMIC DNA]</scope>
    <source>
        <strain evidence="1 2">CGMCC 1.10457</strain>
    </source>
</reference>
<protein>
    <recommendedName>
        <fullName evidence="3">Lipoprotein</fullName>
    </recommendedName>
</protein>
<dbReference type="PROSITE" id="PS51257">
    <property type="entry name" value="PROKAR_LIPOPROTEIN"/>
    <property type="match status" value="1"/>
</dbReference>
<organism evidence="1 2">
    <name type="scientific">Halomicrobium zhouii</name>
    <dbReference type="NCBI Taxonomy" id="767519"/>
    <lineage>
        <taxon>Archaea</taxon>
        <taxon>Methanobacteriati</taxon>
        <taxon>Methanobacteriota</taxon>
        <taxon>Stenosarchaea group</taxon>
        <taxon>Halobacteria</taxon>
        <taxon>Halobacteriales</taxon>
        <taxon>Haloarculaceae</taxon>
        <taxon>Halomicrobium</taxon>
    </lineage>
</organism>
<sequence>MNGRTRTTVAVCLLLLVAGCSGPLAGPFDGNSDETTTPTGGGSDGTAPFGVVRLYADEYDDSNGTHRMDVRVDFRAPLDDSLESTTFEDVMLCFYDANGTVLNSTLVGDFETPEDEATVTLSSDTKPTYIVADHPRFTSYGETHVRYYVLNDEGRYSPEWDPADRLGEAFGYPRHDEAGRCT</sequence>
<gene>
    <name evidence="1" type="ORF">SAMN05216559_0853</name>
</gene>
<keyword evidence="2" id="KW-1185">Reference proteome</keyword>
<proteinExistence type="predicted"/>
<evidence type="ECO:0000313" key="2">
    <source>
        <dbReference type="Proteomes" id="UP000199062"/>
    </source>
</evidence>
<evidence type="ECO:0008006" key="3">
    <source>
        <dbReference type="Google" id="ProtNLM"/>
    </source>
</evidence>
<dbReference type="STRING" id="767519.SAMN05216559_0853"/>
<dbReference type="EMBL" id="FOZK01000001">
    <property type="protein sequence ID" value="SFR90915.1"/>
    <property type="molecule type" value="Genomic_DNA"/>
</dbReference>
<accession>A0A1I6KI51</accession>
<evidence type="ECO:0000313" key="1">
    <source>
        <dbReference type="EMBL" id="SFR90915.1"/>
    </source>
</evidence>
<dbReference type="OrthoDB" id="384109at2157"/>
<name>A0A1I6KI51_9EURY</name>
<dbReference type="RefSeq" id="WP_089814181.1">
    <property type="nucleotide sequence ID" value="NZ_FOZK01000001.1"/>
</dbReference>
<dbReference type="AlphaFoldDB" id="A0A1I6KI51"/>